<dbReference type="RefSeq" id="WP_110924439.1">
    <property type="nucleotide sequence ID" value="NZ_QJSU01000018.1"/>
</dbReference>
<evidence type="ECO:0000259" key="7">
    <source>
        <dbReference type="Pfam" id="PF26002"/>
    </source>
</evidence>
<keyword evidence="4 6" id="KW-0472">Membrane</keyword>
<reference evidence="8 9" key="1">
    <citation type="submission" date="2018-06" db="EMBL/GenBank/DDBJ databases">
        <title>Genomic Encyclopedia of Type Strains, Phase III (KMG-III): the genomes of soil and plant-associated and newly described type strains.</title>
        <authorList>
            <person name="Whitman W."/>
        </authorList>
    </citation>
    <scope>NUCLEOTIDE SEQUENCE [LARGE SCALE GENOMIC DNA]</scope>
    <source>
        <strain evidence="8 9">CECT 5889</strain>
    </source>
</reference>
<evidence type="ECO:0000256" key="4">
    <source>
        <dbReference type="ARBA" id="ARBA00023136"/>
    </source>
</evidence>
<dbReference type="Gene3D" id="1.10.287.470">
    <property type="entry name" value="Helix hairpin bin"/>
    <property type="match status" value="1"/>
</dbReference>
<dbReference type="PRINTS" id="PR01490">
    <property type="entry name" value="RTXTOXIND"/>
</dbReference>
<dbReference type="GO" id="GO:0016020">
    <property type="term" value="C:membrane"/>
    <property type="evidence" value="ECO:0007669"/>
    <property type="project" value="UniProtKB-SubCell"/>
</dbReference>
<dbReference type="Gene3D" id="2.40.30.170">
    <property type="match status" value="1"/>
</dbReference>
<evidence type="ECO:0000313" key="9">
    <source>
        <dbReference type="Proteomes" id="UP000247746"/>
    </source>
</evidence>
<evidence type="ECO:0000256" key="3">
    <source>
        <dbReference type="ARBA" id="ARBA00022989"/>
    </source>
</evidence>
<dbReference type="PANTHER" id="PTHR30386">
    <property type="entry name" value="MEMBRANE FUSION SUBUNIT OF EMRAB-TOLC MULTIDRUG EFFLUX PUMP"/>
    <property type="match status" value="1"/>
</dbReference>
<dbReference type="EMBL" id="QJSU01000018">
    <property type="protein sequence ID" value="PYE36418.1"/>
    <property type="molecule type" value="Genomic_DNA"/>
</dbReference>
<dbReference type="Gene3D" id="2.40.50.100">
    <property type="match status" value="1"/>
</dbReference>
<dbReference type="OrthoDB" id="9775513at2"/>
<comment type="subcellular location">
    <subcellularLocation>
        <location evidence="1">Membrane</location>
        <topology evidence="1">Single-pass membrane protein</topology>
    </subcellularLocation>
</comment>
<evidence type="ECO:0000256" key="5">
    <source>
        <dbReference type="SAM" id="Coils"/>
    </source>
</evidence>
<evidence type="ECO:0000256" key="2">
    <source>
        <dbReference type="ARBA" id="ARBA00022692"/>
    </source>
</evidence>
<keyword evidence="9" id="KW-1185">Reference proteome</keyword>
<keyword evidence="2 6" id="KW-0812">Transmembrane</keyword>
<organism evidence="8 9">
    <name type="scientific">Psychrobacter fozii</name>
    <dbReference type="NCBI Taxonomy" id="198480"/>
    <lineage>
        <taxon>Bacteria</taxon>
        <taxon>Pseudomonadati</taxon>
        <taxon>Pseudomonadota</taxon>
        <taxon>Gammaproteobacteria</taxon>
        <taxon>Moraxellales</taxon>
        <taxon>Moraxellaceae</taxon>
        <taxon>Psychrobacter</taxon>
    </lineage>
</organism>
<dbReference type="Pfam" id="PF26002">
    <property type="entry name" value="Beta-barrel_AprE"/>
    <property type="match status" value="1"/>
</dbReference>
<keyword evidence="5" id="KW-0175">Coiled coil</keyword>
<proteinExistence type="predicted"/>
<evidence type="ECO:0000313" key="8">
    <source>
        <dbReference type="EMBL" id="PYE36418.1"/>
    </source>
</evidence>
<dbReference type="Proteomes" id="UP000247746">
    <property type="component" value="Unassembled WGS sequence"/>
</dbReference>
<dbReference type="InterPro" id="IPR050739">
    <property type="entry name" value="MFP"/>
</dbReference>
<dbReference type="PANTHER" id="PTHR30386:SF26">
    <property type="entry name" value="TRANSPORT PROTEIN COMB"/>
    <property type="match status" value="1"/>
</dbReference>
<dbReference type="AlphaFoldDB" id="A0A2V4V1J5"/>
<keyword evidence="3 6" id="KW-1133">Transmembrane helix</keyword>
<feature type="domain" description="AprE-like beta-barrel" evidence="7">
    <location>
        <begin position="274"/>
        <end position="365"/>
    </location>
</feature>
<accession>A0A2V4V1J5</accession>
<name>A0A2V4V1J5_9GAMM</name>
<feature type="transmembrane region" description="Helical" evidence="6">
    <location>
        <begin position="18"/>
        <end position="36"/>
    </location>
</feature>
<dbReference type="SUPFAM" id="SSF111369">
    <property type="entry name" value="HlyD-like secretion proteins"/>
    <property type="match status" value="1"/>
</dbReference>
<protein>
    <submittedName>
        <fullName evidence="8">Adhesin transport system membrane fusion protein</fullName>
    </submittedName>
</protein>
<feature type="coiled-coil region" evidence="5">
    <location>
        <begin position="183"/>
        <end position="236"/>
    </location>
</feature>
<dbReference type="InterPro" id="IPR058982">
    <property type="entry name" value="Beta-barrel_AprE"/>
</dbReference>
<evidence type="ECO:0000256" key="1">
    <source>
        <dbReference type="ARBA" id="ARBA00004167"/>
    </source>
</evidence>
<sequence>MNNYQHKTHDPKVGRTRIIIWGALLGILVLIVWAYFAQIDQVTRASATVIASARTQDIQAAEGGVLTDILVKEGEEVEKGQLLVRLEEERAQAAVANSGSKIAALKAKIARLEAEIFERPLVFPEGIKNYSEYIENQTQLYNRRRQAIDQDVNSLQRMMVLAQQELSMNEPLLAYGDVSQADVIKLRRQVAEIQAQITNKRNKYFEEAQSEMTKSQEELDVELEQLRDHSQVLEEKNLFAPTDGKVNNILITTIGGVVKPGEIIMEILPTSSDLIVEAKVSPADIAYVKEQQAASVKLDAYDYSIFGAMNGNVIYISPDTLMEQTPKGEEPYYRVQIKITGAEFAGRREEIVIKPGMTASVDIKAQERSVLSYLTKPITKTFSEGLGER</sequence>
<comment type="caution">
    <text evidence="8">The sequence shown here is derived from an EMBL/GenBank/DDBJ whole genome shotgun (WGS) entry which is preliminary data.</text>
</comment>
<evidence type="ECO:0000256" key="6">
    <source>
        <dbReference type="SAM" id="Phobius"/>
    </source>
</evidence>
<gene>
    <name evidence="8" type="ORF">DFP82_1185</name>
</gene>